<evidence type="ECO:0008006" key="3">
    <source>
        <dbReference type="Google" id="ProtNLM"/>
    </source>
</evidence>
<name>A0ABR0L3A0_9PEZI</name>
<sequence length="397" mass="44445">MQSVFKLERQSSVREECTFRRRRMHTKSRGACETCRRRRVKPATGGLTGSMHTMSFALLDTQLSTLLGRPTSSTNTLPTDELRILQHFHAVTSRSMGSEATQKILHRNVLKRAWGHPYLMHMALAVATAHLRRLNVEDSVPRAGKQLSVVEAKHWQRALLLHREELSTANSEYDARYDARVETTFLTVVYSFALEDCLPLNAFSTESDDLLLHALSPLAACNGFRALRIIEGPRGSSSTWLPVLMATANGSEHGAFGSERPGIDGLPAVLVELCGLNAASTSDSDEYHRVLRLLAPVLKLKPSTDNFPKLFSVAGRSWLTIKPLLLRRDHRALLLVSYWFASLHQIDQWWLTARAKSSCAAIVAYLAQESDDDRIHRSLEYPATFGRCGLSRIWEAG</sequence>
<dbReference type="Proteomes" id="UP001308179">
    <property type="component" value="Unassembled WGS sequence"/>
</dbReference>
<reference evidence="1 2" key="1">
    <citation type="submission" date="2023-08" db="EMBL/GenBank/DDBJ databases">
        <title>Black Yeasts Isolated from many extreme environments.</title>
        <authorList>
            <person name="Coleine C."/>
            <person name="Stajich J.E."/>
            <person name="Selbmann L."/>
        </authorList>
    </citation>
    <scope>NUCLEOTIDE SEQUENCE [LARGE SCALE GENOMIC DNA]</scope>
    <source>
        <strain evidence="1 2">CCFEE 5386</strain>
    </source>
</reference>
<proteinExistence type="predicted"/>
<dbReference type="PANTHER" id="PTHR47784">
    <property type="entry name" value="STEROL UPTAKE CONTROL PROTEIN 2"/>
    <property type="match status" value="1"/>
</dbReference>
<comment type="caution">
    <text evidence="1">The sequence shown here is derived from an EMBL/GenBank/DDBJ whole genome shotgun (WGS) entry which is preliminary data.</text>
</comment>
<dbReference type="InterPro" id="IPR053157">
    <property type="entry name" value="Sterol_Uptake_Regulator"/>
</dbReference>
<dbReference type="EMBL" id="JAVRRR010000381">
    <property type="protein sequence ID" value="KAK5142843.1"/>
    <property type="molecule type" value="Genomic_DNA"/>
</dbReference>
<dbReference type="PANTHER" id="PTHR47784:SF9">
    <property type="entry name" value="ZN(II)2CYS6 TRANSCRIPTION FACTOR (EUROFUNG)"/>
    <property type="match status" value="1"/>
</dbReference>
<gene>
    <name evidence="1" type="ORF">LTR32_004900</name>
</gene>
<protein>
    <recommendedName>
        <fullName evidence="3">Transcription factor domain-containing protein</fullName>
    </recommendedName>
</protein>
<evidence type="ECO:0000313" key="1">
    <source>
        <dbReference type="EMBL" id="KAK5142843.1"/>
    </source>
</evidence>
<keyword evidence="2" id="KW-1185">Reference proteome</keyword>
<evidence type="ECO:0000313" key="2">
    <source>
        <dbReference type="Proteomes" id="UP001308179"/>
    </source>
</evidence>
<organism evidence="1 2">
    <name type="scientific">Rachicladosporium monterosium</name>
    <dbReference type="NCBI Taxonomy" id="1507873"/>
    <lineage>
        <taxon>Eukaryota</taxon>
        <taxon>Fungi</taxon>
        <taxon>Dikarya</taxon>
        <taxon>Ascomycota</taxon>
        <taxon>Pezizomycotina</taxon>
        <taxon>Dothideomycetes</taxon>
        <taxon>Dothideomycetidae</taxon>
        <taxon>Cladosporiales</taxon>
        <taxon>Cladosporiaceae</taxon>
        <taxon>Rachicladosporium</taxon>
    </lineage>
</organism>
<accession>A0ABR0L3A0</accession>